<evidence type="ECO:0000313" key="8">
    <source>
        <dbReference type="EMBL" id="TGL82892.1"/>
    </source>
</evidence>
<dbReference type="InterPro" id="IPR043519">
    <property type="entry name" value="NT_sf"/>
</dbReference>
<keyword evidence="8" id="KW-0548">Nucleotidyltransferase</keyword>
<feature type="compositionally biased region" description="Basic residues" evidence="5">
    <location>
        <begin position="447"/>
        <end position="456"/>
    </location>
</feature>
<dbReference type="GO" id="GO:0005524">
    <property type="term" value="F:ATP binding"/>
    <property type="evidence" value="ECO:0007669"/>
    <property type="project" value="UniProtKB-UniRule"/>
</dbReference>
<keyword evidence="3 4" id="KW-0694">RNA-binding</keyword>
<feature type="active site" evidence="3">
    <location>
        <position position="154"/>
    </location>
</feature>
<evidence type="ECO:0000256" key="1">
    <source>
        <dbReference type="ARBA" id="ARBA00022679"/>
    </source>
</evidence>
<keyword evidence="1 3" id="KW-0808">Transferase</keyword>
<comment type="similarity">
    <text evidence="3 4">Belongs to the tRNA nucleotidyltransferase/poly(A) polymerase family.</text>
</comment>
<dbReference type="GO" id="GO:0003723">
    <property type="term" value="F:RNA binding"/>
    <property type="evidence" value="ECO:0007669"/>
    <property type="project" value="UniProtKB-UniRule"/>
</dbReference>
<dbReference type="InterPro" id="IPR032828">
    <property type="entry name" value="PolyA_RNA-bd"/>
</dbReference>
<keyword evidence="3" id="KW-0804">Transcription</keyword>
<dbReference type="Proteomes" id="UP000297613">
    <property type="component" value="Unassembled WGS sequence"/>
</dbReference>
<dbReference type="GO" id="GO:0006397">
    <property type="term" value="P:mRNA processing"/>
    <property type="evidence" value="ECO:0007669"/>
    <property type="project" value="UniProtKB-KW"/>
</dbReference>
<dbReference type="InterPro" id="IPR052191">
    <property type="entry name" value="tRNA_ntf/polyA_polymerase_I"/>
</dbReference>
<dbReference type="EC" id="2.7.7.19" evidence="3"/>
<feature type="compositionally biased region" description="Gly residues" evidence="5">
    <location>
        <begin position="429"/>
        <end position="441"/>
    </location>
</feature>
<evidence type="ECO:0000256" key="5">
    <source>
        <dbReference type="SAM" id="MobiDB-lite"/>
    </source>
</evidence>
<dbReference type="InterPro" id="IPR002646">
    <property type="entry name" value="PolA_pol_head_dom"/>
</dbReference>
<comment type="function">
    <text evidence="3">Adds poly(A) tail to the 3' end of many RNAs, which usually targets these RNAs for decay. Plays a significant role in the global control of gene expression, through influencing the rate of transcript degradation, and in the general RNA quality control.</text>
</comment>
<dbReference type="SUPFAM" id="SSF81891">
    <property type="entry name" value="Poly A polymerase C-terminal region-like"/>
    <property type="match status" value="1"/>
</dbReference>
<comment type="caution">
    <text evidence="8">The sequence shown here is derived from an EMBL/GenBank/DDBJ whole genome shotgun (WGS) entry which is preliminary data.</text>
</comment>
<proteinExistence type="inferred from homology"/>
<dbReference type="Gene3D" id="1.10.3090.10">
    <property type="entry name" value="cca-adding enzyme, domain 2"/>
    <property type="match status" value="1"/>
</dbReference>
<dbReference type="PANTHER" id="PTHR43051">
    <property type="entry name" value="POLYNUCLEOTIDE ADENYLYLTRANSFERASE FAMILY PROTEIN"/>
    <property type="match status" value="1"/>
</dbReference>
<keyword evidence="3" id="KW-0507">mRNA processing</keyword>
<dbReference type="PANTHER" id="PTHR43051:SF1">
    <property type="entry name" value="POLYNUCLEOTIDE ADENYLYLTRANSFERASE FAMILY PROTEIN"/>
    <property type="match status" value="1"/>
</dbReference>
<organism evidence="8 9">
    <name type="scientific">Leptospira yasudae</name>
    <dbReference type="NCBI Taxonomy" id="2202201"/>
    <lineage>
        <taxon>Bacteria</taxon>
        <taxon>Pseudomonadati</taxon>
        <taxon>Spirochaetota</taxon>
        <taxon>Spirochaetia</taxon>
        <taxon>Leptospirales</taxon>
        <taxon>Leptospiraceae</taxon>
        <taxon>Leptospira</taxon>
    </lineage>
</organism>
<dbReference type="Gene3D" id="3.30.460.10">
    <property type="entry name" value="Beta Polymerase, domain 2"/>
    <property type="match status" value="1"/>
</dbReference>
<evidence type="ECO:0000256" key="3">
    <source>
        <dbReference type="HAMAP-Rule" id="MF_00957"/>
    </source>
</evidence>
<evidence type="ECO:0000313" key="9">
    <source>
        <dbReference type="Proteomes" id="UP000297613"/>
    </source>
</evidence>
<dbReference type="Pfam" id="PF12627">
    <property type="entry name" value="PolyA_pol_RNAbd"/>
    <property type="match status" value="1"/>
</dbReference>
<evidence type="ECO:0000256" key="2">
    <source>
        <dbReference type="ARBA" id="ARBA00022741"/>
    </source>
</evidence>
<feature type="compositionally biased region" description="Basic and acidic residues" evidence="5">
    <location>
        <begin position="476"/>
        <end position="486"/>
    </location>
</feature>
<keyword evidence="3" id="KW-0067">ATP-binding</keyword>
<dbReference type="RefSeq" id="WP_135572254.1">
    <property type="nucleotide sequence ID" value="NZ_RQGK01000034.1"/>
</dbReference>
<feature type="region of interest" description="Disordered" evidence="5">
    <location>
        <begin position="425"/>
        <end position="516"/>
    </location>
</feature>
<name>A0A6N4QGK6_9LEPT</name>
<feature type="active site" evidence="3">
    <location>
        <position position="75"/>
    </location>
</feature>
<feature type="domain" description="tRNA nucleotidyltransferase/poly(A) polymerase RNA and SrmB- binding" evidence="7">
    <location>
        <begin position="212"/>
        <end position="271"/>
    </location>
</feature>
<dbReference type="EMBL" id="RQGM01000052">
    <property type="protein sequence ID" value="TGL82892.1"/>
    <property type="molecule type" value="Genomic_DNA"/>
</dbReference>
<dbReference type="InterPro" id="IPR010206">
    <property type="entry name" value="PolA_pol_I"/>
</dbReference>
<accession>A0A6N4QGK6</accession>
<comment type="catalytic activity">
    <reaction evidence="3">
        <text>RNA(n) + ATP = RNA(n)-3'-adenine ribonucleotide + diphosphate</text>
        <dbReference type="Rhea" id="RHEA:11332"/>
        <dbReference type="Rhea" id="RHEA-COMP:14527"/>
        <dbReference type="Rhea" id="RHEA-COMP:17347"/>
        <dbReference type="ChEBI" id="CHEBI:30616"/>
        <dbReference type="ChEBI" id="CHEBI:33019"/>
        <dbReference type="ChEBI" id="CHEBI:140395"/>
        <dbReference type="ChEBI" id="CHEBI:173115"/>
        <dbReference type="EC" id="2.7.7.19"/>
    </reaction>
</comment>
<feature type="domain" description="Poly A polymerase head" evidence="6">
    <location>
        <begin position="57"/>
        <end position="185"/>
    </location>
</feature>
<protein>
    <recommendedName>
        <fullName evidence="3">Poly(A) polymerase I</fullName>
        <shortName evidence="3">PAP I</shortName>
        <ecNumber evidence="3">2.7.7.19</ecNumber>
    </recommendedName>
</protein>
<dbReference type="SUPFAM" id="SSF81301">
    <property type="entry name" value="Nucleotidyltransferase"/>
    <property type="match status" value="1"/>
</dbReference>
<dbReference type="NCBIfam" id="TIGR01942">
    <property type="entry name" value="pcnB"/>
    <property type="match status" value="1"/>
</dbReference>
<dbReference type="Pfam" id="PF01743">
    <property type="entry name" value="PolyA_pol"/>
    <property type="match status" value="1"/>
</dbReference>
<dbReference type="CDD" id="cd05398">
    <property type="entry name" value="NT_ClassII-CCAase"/>
    <property type="match status" value="1"/>
</dbReference>
<evidence type="ECO:0000259" key="7">
    <source>
        <dbReference type="Pfam" id="PF12627"/>
    </source>
</evidence>
<dbReference type="GO" id="GO:0043633">
    <property type="term" value="P:polyadenylation-dependent RNA catabolic process"/>
    <property type="evidence" value="ECO:0007669"/>
    <property type="project" value="InterPro"/>
</dbReference>
<sequence length="516" mass="59381">MKFLSNLFKKKIGSVEDILSHPDGKRYYRDAHLIRKNMIDEDAVKIIHRLNKFGFKAYIVGGGVRDLLLGRKPKDFDVVTNATPNQIKKIFNNCRIIGRRFKIVHILFRGKVIEVSTFRSLPDYRLGKAVEDQDYLIKRDNKFGTPQEDAARRDFTINSLYYDVRNDSIIDYVGGFEDIQNKVLRVIGDPDISFREDPVRMLRAVKFAEILGLNIEKTTAKAIRKHKIELEKASSSRMLEEYNKIFRTWKTSLIFQGMAEHGLLEVLFKEAFEKERKKNSNFGEKFLETNIGKRLAIADKLLTEREEMTPHIFYSLIFSDLASEALQKENMHLVPAIKNSLEPIFKRLETPKKDKDRLIKIFASQQRFLSTEDEKSSQNNFFRMKDYFYDAFMVFKIGAIAENDEQSIQSAFFWEISVRKRPIPVKKFNGGGGGGGGGQQQGGQRQNKNRNKNFRNRNREGGGQGQQGQDQGQQSRGERGNRREESSGGGNENSRNAGIDDDSRGNRAENYPEDES</sequence>
<gene>
    <name evidence="3 8" type="primary">pcnB</name>
    <name evidence="8" type="ORF">EHQ83_13200</name>
</gene>
<evidence type="ECO:0000256" key="4">
    <source>
        <dbReference type="RuleBase" id="RU003953"/>
    </source>
</evidence>
<evidence type="ECO:0000259" key="6">
    <source>
        <dbReference type="Pfam" id="PF01743"/>
    </source>
</evidence>
<dbReference type="AlphaFoldDB" id="A0A6N4QGK6"/>
<feature type="active site" evidence="3">
    <location>
        <position position="77"/>
    </location>
</feature>
<dbReference type="GO" id="GO:1990817">
    <property type="term" value="F:poly(A) RNA polymerase activity"/>
    <property type="evidence" value="ECO:0007669"/>
    <property type="project" value="UniProtKB-UniRule"/>
</dbReference>
<dbReference type="HAMAP" id="MF_00957">
    <property type="entry name" value="PolyA_pol"/>
    <property type="match status" value="1"/>
</dbReference>
<keyword evidence="2 3" id="KW-0547">Nucleotide-binding</keyword>
<reference evidence="8 9" key="1">
    <citation type="journal article" date="2019" name="PLoS Negl. Trop. Dis.">
        <title>Revisiting the worldwide diversity of Leptospira species in the environment.</title>
        <authorList>
            <person name="Vincent A.T."/>
            <person name="Schiettekatte O."/>
            <person name="Bourhy P."/>
            <person name="Veyrier F.J."/>
            <person name="Picardeau M."/>
        </authorList>
    </citation>
    <scope>NUCLEOTIDE SEQUENCE [LARGE SCALE GENOMIC DNA]</scope>
    <source>
        <strain evidence="8 9">201702445</strain>
    </source>
</reference>